<proteinExistence type="predicted"/>
<evidence type="ECO:0000256" key="1">
    <source>
        <dbReference type="SAM" id="MobiDB-lite"/>
    </source>
</evidence>
<organism evidence="3">
    <name type="scientific">Oceaniferula spumae</name>
    <dbReference type="NCBI Taxonomy" id="2979115"/>
    <lineage>
        <taxon>Bacteria</taxon>
        <taxon>Pseudomonadati</taxon>
        <taxon>Verrucomicrobiota</taxon>
        <taxon>Verrucomicrobiia</taxon>
        <taxon>Verrucomicrobiales</taxon>
        <taxon>Verrucomicrobiaceae</taxon>
        <taxon>Oceaniferula</taxon>
    </lineage>
</organism>
<protein>
    <recommendedName>
        <fullName evidence="4">HEAT repeat domain-containing protein</fullName>
    </recommendedName>
</protein>
<feature type="region of interest" description="Disordered" evidence="1">
    <location>
        <begin position="24"/>
        <end position="56"/>
    </location>
</feature>
<evidence type="ECO:0000313" key="3">
    <source>
        <dbReference type="EMBL" id="BDS06326.1"/>
    </source>
</evidence>
<evidence type="ECO:0008006" key="4">
    <source>
        <dbReference type="Google" id="ProtNLM"/>
    </source>
</evidence>
<name>A0AAT9FK47_9BACT</name>
<feature type="chain" id="PRO_5043714627" description="HEAT repeat domain-containing protein" evidence="2">
    <location>
        <begin position="19"/>
        <end position="268"/>
    </location>
</feature>
<dbReference type="KEGG" id="osu:NT6N_13660"/>
<reference evidence="3" key="1">
    <citation type="submission" date="2024-07" db="EMBL/GenBank/DDBJ databases">
        <title>Complete genome sequence of Verrucomicrobiaceae bacterium NT6N.</title>
        <authorList>
            <person name="Huang C."/>
            <person name="Takami H."/>
            <person name="Hamasaki K."/>
        </authorList>
    </citation>
    <scope>NUCLEOTIDE SEQUENCE</scope>
    <source>
        <strain evidence="3">NT6N</strain>
    </source>
</reference>
<gene>
    <name evidence="3" type="ORF">NT6N_13660</name>
</gene>
<sequence>MSAHISNILLFLATICLASCKSDNNQPNRSDAQHRGSKNQNNSYTNSASRTSKDHSDKGFEYVYQSESDIRNVLMAQNSHGFWPEQKIAIRKKLKEISLRNNESLLETCSRMIPDNSNKQEKFKTVVHLISCFEDGKLKLELISKHTTGKDTESLLQGLNKSLLKRGKVDEAKDVYEQLPPGKSRVNWSSSVYVHILKENGASQATEWLTDLDFPEEKTAALGHLISALYQFENLKITETEKQAIESLASELSLPGYAERLEKALDKR</sequence>
<feature type="compositionally biased region" description="Polar residues" evidence="1">
    <location>
        <begin position="38"/>
        <end position="50"/>
    </location>
</feature>
<dbReference type="EMBL" id="AP026866">
    <property type="protein sequence ID" value="BDS06326.1"/>
    <property type="molecule type" value="Genomic_DNA"/>
</dbReference>
<dbReference type="AlphaFoldDB" id="A0AAT9FK47"/>
<keyword evidence="2" id="KW-0732">Signal</keyword>
<evidence type="ECO:0000256" key="2">
    <source>
        <dbReference type="SAM" id="SignalP"/>
    </source>
</evidence>
<feature type="signal peptide" evidence="2">
    <location>
        <begin position="1"/>
        <end position="18"/>
    </location>
</feature>
<accession>A0AAT9FK47</accession>